<reference evidence="1 2" key="1">
    <citation type="submission" date="2019-03" db="EMBL/GenBank/DDBJ databases">
        <title>Metabolic reconstructions from genomes of highly enriched 'Candidatus Accumulibacter' and 'Candidatus Competibacter' bioreactor populations.</title>
        <authorList>
            <person name="Annavajhala M.K."/>
            <person name="Welles L."/>
            <person name="Abbas B."/>
            <person name="Sorokin D."/>
            <person name="Park H."/>
            <person name="Van Loosdrecht M."/>
            <person name="Chandran K."/>
        </authorList>
    </citation>
    <scope>NUCLEOTIDE SEQUENCE [LARGE SCALE GENOMIC DNA]</scope>
    <source>
        <strain evidence="1 2">SBR_S</strain>
    </source>
</reference>
<sequence length="130" mass="14611">MNAFDPTFVLGQSEPNGLAANFERPLYVPATPLTEATLCDWIATSLAGERIQYHQGLLLVDRSDANSPYPSKERQRIHAVAKRAWHACELGLVHLVSQRVEPFVFRYIAVRARMTPNASQVRKQLLTTAH</sequence>
<keyword evidence="2" id="KW-1185">Reference proteome</keyword>
<dbReference type="EMBL" id="SPMY01000033">
    <property type="protein sequence ID" value="NMQ28453.1"/>
    <property type="molecule type" value="Genomic_DNA"/>
</dbReference>
<dbReference type="RefSeq" id="WP_169066911.1">
    <property type="nucleotide sequence ID" value="NZ_SPMY01000033.1"/>
</dbReference>
<organism evidence="1 2">
    <name type="scientific">Candidatus Accumulibacter phosphatis</name>
    <dbReference type="NCBI Taxonomy" id="327160"/>
    <lineage>
        <taxon>Bacteria</taxon>
        <taxon>Pseudomonadati</taxon>
        <taxon>Pseudomonadota</taxon>
        <taxon>Betaproteobacteria</taxon>
        <taxon>Candidatus Accumulibacter</taxon>
    </lineage>
</organism>
<comment type="caution">
    <text evidence="1">The sequence shown here is derived from an EMBL/GenBank/DDBJ whole genome shotgun (WGS) entry which is preliminary data.</text>
</comment>
<gene>
    <name evidence="1" type="ORF">E4Q23_12240</name>
</gene>
<dbReference type="Proteomes" id="UP000749010">
    <property type="component" value="Unassembled WGS sequence"/>
</dbReference>
<evidence type="ECO:0000313" key="2">
    <source>
        <dbReference type="Proteomes" id="UP000749010"/>
    </source>
</evidence>
<protein>
    <submittedName>
        <fullName evidence="1">Uncharacterized protein</fullName>
    </submittedName>
</protein>
<proteinExistence type="predicted"/>
<evidence type="ECO:0000313" key="1">
    <source>
        <dbReference type="EMBL" id="NMQ28453.1"/>
    </source>
</evidence>
<name>A0ABX1TYC2_9PROT</name>
<accession>A0ABX1TYC2</accession>